<reference evidence="1 2" key="1">
    <citation type="submission" date="2017-04" db="EMBL/GenBank/DDBJ databases">
        <title>Draft Aigarchaeota genome from a New Zealand hot spring.</title>
        <authorList>
            <person name="Reysenbach A.-L."/>
            <person name="Donaho J.A."/>
            <person name="Gerhart J."/>
            <person name="Kelley J.F."/>
            <person name="Kouba K."/>
            <person name="Podar M."/>
            <person name="Stott M."/>
        </authorList>
    </citation>
    <scope>NUCLEOTIDE SEQUENCE [LARGE SCALE GENOMIC DNA]</scope>
    <source>
        <strain evidence="1">NZ13_MG1</strain>
    </source>
</reference>
<comment type="caution">
    <text evidence="1">The sequence shown here is derived from an EMBL/GenBank/DDBJ whole genome shotgun (WGS) entry which is preliminary data.</text>
</comment>
<proteinExistence type="predicted"/>
<gene>
    <name evidence="1" type="ORF">B9J98_08140</name>
</gene>
<organism evidence="1 2">
    <name type="scientific">Candidatus Terraquivivens tikiterensis</name>
    <dbReference type="NCBI Taxonomy" id="1980982"/>
    <lineage>
        <taxon>Archaea</taxon>
        <taxon>Nitrososphaerota</taxon>
        <taxon>Candidatus Wolframiiraptoraceae</taxon>
        <taxon>Candidatus Terraquivivens</taxon>
    </lineage>
</organism>
<evidence type="ECO:0000313" key="1">
    <source>
        <dbReference type="EMBL" id="PUA31018.1"/>
    </source>
</evidence>
<protein>
    <submittedName>
        <fullName evidence="1">Uncharacterized protein</fullName>
    </submittedName>
</protein>
<dbReference type="Proteomes" id="UP000244066">
    <property type="component" value="Unassembled WGS sequence"/>
</dbReference>
<dbReference type="AlphaFoldDB" id="A0A2R7Y0J1"/>
<evidence type="ECO:0000313" key="2">
    <source>
        <dbReference type="Proteomes" id="UP000244066"/>
    </source>
</evidence>
<sequence length="121" mass="14310">MTKRLSESGNASNIEVLESIIPNAIIHDWRCFNCHEECPRNRSELKFCPHDTKVVEFCYVSCKYVWFIQIAKDGMTVWKYDRWFLNDKLPLLLQADFPPDSEEYQYVLKYVDTLPPKDGDL</sequence>
<accession>A0A2R7Y0J1</accession>
<dbReference type="EMBL" id="NDWU01000032">
    <property type="protein sequence ID" value="PUA31018.1"/>
    <property type="molecule type" value="Genomic_DNA"/>
</dbReference>
<name>A0A2R7Y0J1_9ARCH</name>